<feature type="transmembrane region" description="Helical" evidence="1">
    <location>
        <begin position="95"/>
        <end position="120"/>
    </location>
</feature>
<evidence type="ECO:0008006" key="4">
    <source>
        <dbReference type="Google" id="ProtNLM"/>
    </source>
</evidence>
<protein>
    <recommendedName>
        <fullName evidence="4">Glycosyltransferase RgtA/B/C/D-like domain-containing protein</fullName>
    </recommendedName>
</protein>
<dbReference type="NCBIfam" id="NF047440">
    <property type="entry name" value="LA3751_2_3_fam"/>
    <property type="match status" value="1"/>
</dbReference>
<feature type="transmembrane region" description="Helical" evidence="1">
    <location>
        <begin position="329"/>
        <end position="346"/>
    </location>
</feature>
<dbReference type="Proteomes" id="UP000298009">
    <property type="component" value="Unassembled WGS sequence"/>
</dbReference>
<keyword evidence="1" id="KW-0812">Transmembrane</keyword>
<name>A0A4R9I1K2_9LEPT</name>
<accession>A0A4R9I1K2</accession>
<reference evidence="2" key="1">
    <citation type="journal article" date="2019" name="PLoS Negl. Trop. Dis.">
        <title>Revisiting the worldwide diversity of Leptospira species in the environment.</title>
        <authorList>
            <person name="Vincent A.T."/>
            <person name="Schiettekatte O."/>
            <person name="Bourhy P."/>
            <person name="Veyrier F.J."/>
            <person name="Picardeau M."/>
        </authorList>
    </citation>
    <scope>NUCLEOTIDE SEQUENCE [LARGE SCALE GENOMIC DNA]</scope>
    <source>
        <strain evidence="2">201800287</strain>
    </source>
</reference>
<sequence length="468" mass="54948">MKQSKKAIGFFFSLAILAFGFLLFFTKQIEPFSDFALIEWQIKLANQGIFHLPYQNHLLDPNFHLFPFPSLFFHFHNGFAYSTFPNLYPILFSPIYGSFGLTGIKAAQFVLFFFSIYLFYQINKNAISAILLLSGSTIFIYIFLIHETILFFFLEVLILYLYHNRRTGLSGFLSLCLVWMRPEMIFSVAFLPFCFSEKQNWKRYLLAFLITGIVFSIVNQFTFGTFVPIRFFKRPEYQFRPEIAFYLFKITLEQIPIFFLFIIYLVKFFKKKEWFYRNISLLTITIIILLISPNTGGHNTPRYLFGLIPLYILLLRMNTNIENKISKRWLLLCLTLSIYSLVTLWNQTKELKKISKFQTNTLEELSKIEDQILVFNNSDFAFVALPLLDRKKNLLLLQNQNHRENLITILNAKNASSFTFLELPPSPIPIGETLKLPGCNKDCEFRTIETKTLPNALLPITATRYKRM</sequence>
<evidence type="ECO:0000313" key="2">
    <source>
        <dbReference type="EMBL" id="TGK79119.1"/>
    </source>
</evidence>
<proteinExistence type="predicted"/>
<dbReference type="EMBL" id="RQFK01000028">
    <property type="protein sequence ID" value="TGK79119.1"/>
    <property type="molecule type" value="Genomic_DNA"/>
</dbReference>
<feature type="transmembrane region" description="Helical" evidence="1">
    <location>
        <begin position="168"/>
        <end position="192"/>
    </location>
</feature>
<evidence type="ECO:0000313" key="3">
    <source>
        <dbReference type="Proteomes" id="UP000298009"/>
    </source>
</evidence>
<feature type="transmembrane region" description="Helical" evidence="1">
    <location>
        <begin position="243"/>
        <end position="266"/>
    </location>
</feature>
<keyword evidence="1" id="KW-1133">Transmembrane helix</keyword>
<feature type="transmembrane region" description="Helical" evidence="1">
    <location>
        <begin position="204"/>
        <end position="223"/>
    </location>
</feature>
<feature type="transmembrane region" description="Helical" evidence="1">
    <location>
        <begin position="7"/>
        <end position="25"/>
    </location>
</feature>
<dbReference type="OrthoDB" id="321184at2"/>
<gene>
    <name evidence="2" type="ORF">EHQ24_16360</name>
</gene>
<keyword evidence="3" id="KW-1185">Reference proteome</keyword>
<dbReference type="AlphaFoldDB" id="A0A4R9I1K2"/>
<feature type="transmembrane region" description="Helical" evidence="1">
    <location>
        <begin position="275"/>
        <end position="294"/>
    </location>
</feature>
<feature type="transmembrane region" description="Helical" evidence="1">
    <location>
        <begin position="300"/>
        <end position="317"/>
    </location>
</feature>
<comment type="caution">
    <text evidence="2">The sequence shown here is derived from an EMBL/GenBank/DDBJ whole genome shotgun (WGS) entry which is preliminary data.</text>
</comment>
<feature type="transmembrane region" description="Helical" evidence="1">
    <location>
        <begin position="132"/>
        <end position="162"/>
    </location>
</feature>
<evidence type="ECO:0000256" key="1">
    <source>
        <dbReference type="SAM" id="Phobius"/>
    </source>
</evidence>
<dbReference type="RefSeq" id="WP_135602692.1">
    <property type="nucleotide sequence ID" value="NZ_RQFK01000028.1"/>
</dbReference>
<dbReference type="InterPro" id="IPR059217">
    <property type="entry name" value="LA3751_2-like"/>
</dbReference>
<organism evidence="2 3">
    <name type="scientific">Leptospira noumeaensis</name>
    <dbReference type="NCBI Taxonomy" id="2484964"/>
    <lineage>
        <taxon>Bacteria</taxon>
        <taxon>Pseudomonadati</taxon>
        <taxon>Spirochaetota</taxon>
        <taxon>Spirochaetia</taxon>
        <taxon>Leptospirales</taxon>
        <taxon>Leptospiraceae</taxon>
        <taxon>Leptospira</taxon>
    </lineage>
</organism>
<keyword evidence="1" id="KW-0472">Membrane</keyword>